<feature type="transmembrane region" description="Helical" evidence="1">
    <location>
        <begin position="94"/>
        <end position="114"/>
    </location>
</feature>
<feature type="transmembrane region" description="Helical" evidence="1">
    <location>
        <begin position="29"/>
        <end position="48"/>
    </location>
</feature>
<evidence type="ECO:0000313" key="2">
    <source>
        <dbReference type="EMBL" id="CAA9417192.1"/>
    </source>
</evidence>
<reference evidence="2" key="1">
    <citation type="submission" date="2020-02" db="EMBL/GenBank/DDBJ databases">
        <authorList>
            <person name="Meier V. D."/>
        </authorList>
    </citation>
    <scope>NUCLEOTIDE SEQUENCE</scope>
    <source>
        <strain evidence="2">AVDCRST_MAG74</strain>
    </source>
</reference>
<keyword evidence="1" id="KW-1133">Transmembrane helix</keyword>
<feature type="transmembrane region" description="Helical" evidence="1">
    <location>
        <begin position="60"/>
        <end position="82"/>
    </location>
</feature>
<dbReference type="AlphaFoldDB" id="A0A6J4PQR4"/>
<organism evidence="2">
    <name type="scientific">uncultured Pyrinomonadaceae bacterium</name>
    <dbReference type="NCBI Taxonomy" id="2283094"/>
    <lineage>
        <taxon>Bacteria</taxon>
        <taxon>Pseudomonadati</taxon>
        <taxon>Acidobacteriota</taxon>
        <taxon>Blastocatellia</taxon>
        <taxon>Blastocatellales</taxon>
        <taxon>Pyrinomonadaceae</taxon>
        <taxon>environmental samples</taxon>
    </lineage>
</organism>
<sequence>MPSTSIIFGFLLILLGVFGYGYGALNGNASLTALIPAIFGVLLIAFGVAARGKENLRKHLMHGAVLVGLLGFLATASSFLKIPALSAGTAERPAAVVTQLAMAIICLAFVILCVKSFIDARRSRTNDV</sequence>
<protein>
    <submittedName>
        <fullName evidence="2">Uncharacterized protein</fullName>
    </submittedName>
</protein>
<keyword evidence="1" id="KW-0472">Membrane</keyword>
<gene>
    <name evidence="2" type="ORF">AVDCRST_MAG74-2710</name>
</gene>
<dbReference type="EMBL" id="CADCUR010000250">
    <property type="protein sequence ID" value="CAA9417192.1"/>
    <property type="molecule type" value="Genomic_DNA"/>
</dbReference>
<name>A0A6J4PQR4_9BACT</name>
<proteinExistence type="predicted"/>
<keyword evidence="1" id="KW-0812">Transmembrane</keyword>
<accession>A0A6J4PQR4</accession>
<evidence type="ECO:0000256" key="1">
    <source>
        <dbReference type="SAM" id="Phobius"/>
    </source>
</evidence>